<dbReference type="Gene3D" id="1.10.357.10">
    <property type="entry name" value="Tetracycline Repressor, domain 2"/>
    <property type="match status" value="1"/>
</dbReference>
<dbReference type="SUPFAM" id="SSF46689">
    <property type="entry name" value="Homeodomain-like"/>
    <property type="match status" value="1"/>
</dbReference>
<organism evidence="5 6">
    <name type="scientific">Mycobacterium kiyosense</name>
    <dbReference type="NCBI Taxonomy" id="2871094"/>
    <lineage>
        <taxon>Bacteria</taxon>
        <taxon>Bacillati</taxon>
        <taxon>Actinomycetota</taxon>
        <taxon>Actinomycetes</taxon>
        <taxon>Mycobacteriales</taxon>
        <taxon>Mycobacteriaceae</taxon>
        <taxon>Mycobacterium</taxon>
    </lineage>
</organism>
<feature type="DNA-binding region" description="H-T-H motif" evidence="2">
    <location>
        <begin position="37"/>
        <end position="56"/>
    </location>
</feature>
<dbReference type="PRINTS" id="PR00455">
    <property type="entry name" value="HTHTETR"/>
</dbReference>
<evidence type="ECO:0000313" key="5">
    <source>
        <dbReference type="EMBL" id="GLD32649.1"/>
    </source>
</evidence>
<comment type="caution">
    <text evidence="5">The sequence shown here is derived from an EMBL/GenBank/DDBJ whole genome shotgun (WGS) entry which is preliminary data.</text>
</comment>
<name>A0A9P3QBT3_9MYCO</name>
<gene>
    <name evidence="5" type="ORF">Mkiyose1413_45320</name>
    <name evidence="4" type="ORF">SRL2020028_35010</name>
</gene>
<dbReference type="AlphaFoldDB" id="A0A9P3QBT3"/>
<dbReference type="Proteomes" id="UP001165663">
    <property type="component" value="Unassembled WGS sequence"/>
</dbReference>
<evidence type="ECO:0000313" key="4">
    <source>
        <dbReference type="EMBL" id="GLB84245.1"/>
    </source>
</evidence>
<keyword evidence="6" id="KW-1185">Reference proteome</keyword>
<dbReference type="RefSeq" id="WP_238305342.1">
    <property type="nucleotide sequence ID" value="NZ_BRXE01000045.1"/>
</dbReference>
<keyword evidence="1 2" id="KW-0238">DNA-binding</keyword>
<evidence type="ECO:0000259" key="3">
    <source>
        <dbReference type="PROSITE" id="PS50977"/>
    </source>
</evidence>
<protein>
    <submittedName>
        <fullName evidence="5">TetR family transcriptional regulator</fullName>
    </submittedName>
</protein>
<dbReference type="GO" id="GO:0003677">
    <property type="term" value="F:DNA binding"/>
    <property type="evidence" value="ECO:0007669"/>
    <property type="project" value="UniProtKB-UniRule"/>
</dbReference>
<sequence>MRTHGWGGAKPASDEEAIERILDAASQAIDERGSAIRIADVARTLGVSRQTVYNYFPGTNTLLEAAATRSGMRFIDRLAEHLAGITDPIDALVESLAFTLEWLPGDKHVQLMLIHDFTRASTGVTSDLGIRFGHGLLAGLDVDWAGLGLDDADLDDLAEYTLRILQSFMIDPGRPPRTGAVLRAYLRRWVAPVLAAEIAGHRIAAEPQASN</sequence>
<proteinExistence type="predicted"/>
<dbReference type="EMBL" id="BRZI01000050">
    <property type="protein sequence ID" value="GLD32649.1"/>
    <property type="molecule type" value="Genomic_DNA"/>
</dbReference>
<evidence type="ECO:0000256" key="1">
    <source>
        <dbReference type="ARBA" id="ARBA00023125"/>
    </source>
</evidence>
<dbReference type="Pfam" id="PF00440">
    <property type="entry name" value="TetR_N"/>
    <property type="match status" value="1"/>
</dbReference>
<accession>A0A9P3QBT3</accession>
<reference evidence="5" key="1">
    <citation type="submission" date="2022-08" db="EMBL/GenBank/DDBJ databases">
        <title>Mycobacterium kiyosense sp. nov., scotochromogenic slow-glowing species isolated from respiratory specimens.</title>
        <authorList>
            <person name="Fukano H."/>
            <person name="Kazumi Y."/>
            <person name="Sakagami N."/>
            <person name="Ato M."/>
            <person name="Mitarai S."/>
            <person name="Hoshino Y."/>
        </authorList>
    </citation>
    <scope>NUCLEOTIDE SEQUENCE</scope>
    <source>
        <strain evidence="5">1413</strain>
        <strain evidence="4">SRL2020-028</strain>
    </source>
</reference>
<dbReference type="InterPro" id="IPR001647">
    <property type="entry name" value="HTH_TetR"/>
</dbReference>
<feature type="domain" description="HTH tetR-type" evidence="3">
    <location>
        <begin position="15"/>
        <end position="74"/>
    </location>
</feature>
<dbReference type="GeneID" id="83631718"/>
<evidence type="ECO:0000313" key="6">
    <source>
        <dbReference type="Proteomes" id="UP001064782"/>
    </source>
</evidence>
<dbReference type="Proteomes" id="UP001064782">
    <property type="component" value="Unassembled WGS sequence"/>
</dbReference>
<dbReference type="InterPro" id="IPR009057">
    <property type="entry name" value="Homeodomain-like_sf"/>
</dbReference>
<dbReference type="EMBL" id="BRXE01000045">
    <property type="protein sequence ID" value="GLB84245.1"/>
    <property type="molecule type" value="Genomic_DNA"/>
</dbReference>
<dbReference type="PROSITE" id="PS50977">
    <property type="entry name" value="HTH_TETR_2"/>
    <property type="match status" value="1"/>
</dbReference>
<evidence type="ECO:0000256" key="2">
    <source>
        <dbReference type="PROSITE-ProRule" id="PRU00335"/>
    </source>
</evidence>